<dbReference type="EC" id="3.4.19.12" evidence="2"/>
<dbReference type="EMBL" id="ODYU01009057">
    <property type="protein sequence ID" value="SOQ53190.1"/>
    <property type="molecule type" value="Genomic_DNA"/>
</dbReference>
<evidence type="ECO:0000313" key="4">
    <source>
        <dbReference type="EMBL" id="SOQ53190.1"/>
    </source>
</evidence>
<dbReference type="AlphaFoldDB" id="A0A2H1WJE6"/>
<dbReference type="PROSITE" id="PS00973">
    <property type="entry name" value="USP_2"/>
    <property type="match status" value="1"/>
</dbReference>
<dbReference type="Gene3D" id="3.90.70.10">
    <property type="entry name" value="Cysteine proteinases"/>
    <property type="match status" value="1"/>
</dbReference>
<evidence type="ECO:0000256" key="1">
    <source>
        <dbReference type="ARBA" id="ARBA00000707"/>
    </source>
</evidence>
<evidence type="ECO:0000256" key="2">
    <source>
        <dbReference type="ARBA" id="ARBA00012759"/>
    </source>
</evidence>
<dbReference type="PROSITE" id="PS50235">
    <property type="entry name" value="USP_3"/>
    <property type="match status" value="1"/>
</dbReference>
<dbReference type="Pfam" id="PF00443">
    <property type="entry name" value="UCH"/>
    <property type="match status" value="1"/>
</dbReference>
<dbReference type="InterPro" id="IPR001394">
    <property type="entry name" value="Peptidase_C19_UCH"/>
</dbReference>
<dbReference type="InterPro" id="IPR050185">
    <property type="entry name" value="Ub_carboxyl-term_hydrolase"/>
</dbReference>
<evidence type="ECO:0000259" key="3">
    <source>
        <dbReference type="PROSITE" id="PS50235"/>
    </source>
</evidence>
<dbReference type="PANTHER" id="PTHR21646:SF46">
    <property type="entry name" value="UBIQUITIN CARBOXYL-TERMINAL HYDROLASE"/>
    <property type="match status" value="1"/>
</dbReference>
<dbReference type="InterPro" id="IPR028889">
    <property type="entry name" value="USP"/>
</dbReference>
<accession>A0A2H1WJE6</accession>
<name>A0A2H1WJE6_SPOFR</name>
<comment type="catalytic activity">
    <reaction evidence="1">
        <text>Thiol-dependent hydrolysis of ester, thioester, amide, peptide and isopeptide bonds formed by the C-terminal Gly of ubiquitin (a 76-residue protein attached to proteins as an intracellular targeting signal).</text>
        <dbReference type="EC" id="3.4.19.12"/>
    </reaction>
</comment>
<sequence length="322" mass="36514">MSTITKLKNIHVFQDTLPPSEKAWHEYTKSKESLILRLFYGQIKSTVRCTVCGKQSVTYESFSNLSLELPANANRCSLSDCLKLYLNDETIPGWNCPNCKEKRDALKKLDISRLPPVLVIHFKRFYVDPKEYMCNAYRKKQTYIDFPLEELDMRHFAHCGGPHAYNLYAVSNHYGSMEGGHYTAYCKSSVYGKSVYFCVFFFLEQIILMISEHVSTVSVWFQMVQVRRPRGDGDPAERGEVERGVHPVLLHARLVIRAAPQAQAPRHRAPGVRAVRARAPAAPRARAPARALAALVARVTVLYTSASTRPTFTKDNGTLTLR</sequence>
<dbReference type="InterPro" id="IPR018200">
    <property type="entry name" value="USP_CS"/>
</dbReference>
<dbReference type="GO" id="GO:0016579">
    <property type="term" value="P:protein deubiquitination"/>
    <property type="evidence" value="ECO:0007669"/>
    <property type="project" value="InterPro"/>
</dbReference>
<dbReference type="PANTHER" id="PTHR21646">
    <property type="entry name" value="UBIQUITIN CARBOXYL-TERMINAL HYDROLASE"/>
    <property type="match status" value="1"/>
</dbReference>
<dbReference type="GO" id="GO:0004843">
    <property type="term" value="F:cysteine-type deubiquitinase activity"/>
    <property type="evidence" value="ECO:0007669"/>
    <property type="project" value="UniProtKB-EC"/>
</dbReference>
<organism evidence="4">
    <name type="scientific">Spodoptera frugiperda</name>
    <name type="common">Fall armyworm</name>
    <dbReference type="NCBI Taxonomy" id="7108"/>
    <lineage>
        <taxon>Eukaryota</taxon>
        <taxon>Metazoa</taxon>
        <taxon>Ecdysozoa</taxon>
        <taxon>Arthropoda</taxon>
        <taxon>Hexapoda</taxon>
        <taxon>Insecta</taxon>
        <taxon>Pterygota</taxon>
        <taxon>Neoptera</taxon>
        <taxon>Endopterygota</taxon>
        <taxon>Lepidoptera</taxon>
        <taxon>Glossata</taxon>
        <taxon>Ditrysia</taxon>
        <taxon>Noctuoidea</taxon>
        <taxon>Noctuidae</taxon>
        <taxon>Amphipyrinae</taxon>
        <taxon>Spodoptera</taxon>
    </lineage>
</organism>
<dbReference type="CDD" id="cd02674">
    <property type="entry name" value="Peptidase_C19R"/>
    <property type="match status" value="1"/>
</dbReference>
<proteinExistence type="predicted"/>
<protein>
    <recommendedName>
        <fullName evidence="2">ubiquitinyl hydrolase 1</fullName>
        <ecNumber evidence="2">3.4.19.12</ecNumber>
    </recommendedName>
</protein>
<gene>
    <name evidence="4" type="ORF">SFRICE_000705</name>
</gene>
<reference evidence="4" key="1">
    <citation type="submission" date="2016-07" db="EMBL/GenBank/DDBJ databases">
        <authorList>
            <person name="Bretaudeau A."/>
        </authorList>
    </citation>
    <scope>NUCLEOTIDE SEQUENCE</scope>
    <source>
        <strain evidence="4">Rice</strain>
        <tissue evidence="4">Whole body</tissue>
    </source>
</reference>
<dbReference type="InterPro" id="IPR038765">
    <property type="entry name" value="Papain-like_cys_pep_sf"/>
</dbReference>
<feature type="domain" description="USP" evidence="3">
    <location>
        <begin position="1"/>
        <end position="254"/>
    </location>
</feature>
<dbReference type="SUPFAM" id="SSF54001">
    <property type="entry name" value="Cysteine proteinases"/>
    <property type="match status" value="1"/>
</dbReference>